<gene>
    <name evidence="2" type="ORF">ISU10_04310</name>
</gene>
<comment type="caution">
    <text evidence="2">The sequence shown here is derived from an EMBL/GenBank/DDBJ whole genome shotgun (WGS) entry which is preliminary data.</text>
</comment>
<dbReference type="Pfam" id="PF00561">
    <property type="entry name" value="Abhydrolase_1"/>
    <property type="match status" value="1"/>
</dbReference>
<dbReference type="Gene3D" id="3.40.50.1820">
    <property type="entry name" value="alpha/beta hydrolase"/>
    <property type="match status" value="1"/>
</dbReference>
<dbReference type="GO" id="GO:0016787">
    <property type="term" value="F:hydrolase activity"/>
    <property type="evidence" value="ECO:0007669"/>
    <property type="project" value="UniProtKB-KW"/>
</dbReference>
<keyword evidence="2" id="KW-0378">Hydrolase</keyword>
<accession>A0A930VLK9</accession>
<dbReference type="RefSeq" id="WP_194695141.1">
    <property type="nucleotide sequence ID" value="NZ_JADKPO010000004.1"/>
</dbReference>
<dbReference type="PRINTS" id="PR00111">
    <property type="entry name" value="ABHYDROLASE"/>
</dbReference>
<dbReference type="EMBL" id="JADKPO010000004">
    <property type="protein sequence ID" value="MBF4766985.1"/>
    <property type="molecule type" value="Genomic_DNA"/>
</dbReference>
<dbReference type="InterPro" id="IPR050471">
    <property type="entry name" value="AB_hydrolase"/>
</dbReference>
<dbReference type="PANTHER" id="PTHR43433">
    <property type="entry name" value="HYDROLASE, ALPHA/BETA FOLD FAMILY PROTEIN"/>
    <property type="match status" value="1"/>
</dbReference>
<proteinExistence type="predicted"/>
<dbReference type="InterPro" id="IPR029058">
    <property type="entry name" value="AB_hydrolase_fold"/>
</dbReference>
<sequence length="273" mass="29553">MKVFLSDGRALRYWNGGTAGPVVLVFHGCPDTRRVAMTGAKAAYDVGVRLLAVNRPGYGSSTPFASTHTSVARDVAELMDLWGIGQVAAIGMSVGGSYAAGFAATHPDRITSLALVSAEANVVTDTGGTVDDAVERLRPEFLAWRAKVGPDDEDDSALAARFLAELPEPDAAVLREFDDEFIAYLAFEALVKPEGYLRDAALLHREWDFDVRAIRCPTTLWCGELDDQAMSGASWWAERVPHADLEVLPETSHLAALLSHWPTILRRLETATG</sequence>
<name>A0A930VLK9_9ACTN</name>
<dbReference type="InterPro" id="IPR000073">
    <property type="entry name" value="AB_hydrolase_1"/>
</dbReference>
<protein>
    <submittedName>
        <fullName evidence="2">Alpha/beta hydrolase</fullName>
    </submittedName>
</protein>
<dbReference type="SUPFAM" id="SSF53474">
    <property type="entry name" value="alpha/beta-Hydrolases"/>
    <property type="match status" value="1"/>
</dbReference>
<evidence type="ECO:0000313" key="3">
    <source>
        <dbReference type="Proteomes" id="UP000660668"/>
    </source>
</evidence>
<feature type="domain" description="AB hydrolase-1" evidence="1">
    <location>
        <begin position="21"/>
        <end position="255"/>
    </location>
</feature>
<dbReference type="PANTHER" id="PTHR43433:SF5">
    <property type="entry name" value="AB HYDROLASE-1 DOMAIN-CONTAINING PROTEIN"/>
    <property type="match status" value="1"/>
</dbReference>
<dbReference type="Proteomes" id="UP000660668">
    <property type="component" value="Unassembled WGS sequence"/>
</dbReference>
<reference evidence="2" key="1">
    <citation type="submission" date="2020-11" db="EMBL/GenBank/DDBJ databases">
        <title>Nocardioides cynanchi sp. nov., isolated from soil of rhizosphere of Cynanchum wilfordii.</title>
        <authorList>
            <person name="Lee J.-S."/>
            <person name="Suh M.K."/>
            <person name="Kim J.-S."/>
        </authorList>
    </citation>
    <scope>NUCLEOTIDE SEQUENCE</scope>
    <source>
        <strain evidence="2">KCTC 19276</strain>
    </source>
</reference>
<organism evidence="2 3">
    <name type="scientific">Nocardioides agariphilus</name>
    <dbReference type="NCBI Taxonomy" id="433664"/>
    <lineage>
        <taxon>Bacteria</taxon>
        <taxon>Bacillati</taxon>
        <taxon>Actinomycetota</taxon>
        <taxon>Actinomycetes</taxon>
        <taxon>Propionibacteriales</taxon>
        <taxon>Nocardioidaceae</taxon>
        <taxon>Nocardioides</taxon>
    </lineage>
</organism>
<dbReference type="AlphaFoldDB" id="A0A930VLK9"/>
<evidence type="ECO:0000259" key="1">
    <source>
        <dbReference type="Pfam" id="PF00561"/>
    </source>
</evidence>
<evidence type="ECO:0000313" key="2">
    <source>
        <dbReference type="EMBL" id="MBF4766985.1"/>
    </source>
</evidence>
<keyword evidence="3" id="KW-1185">Reference proteome</keyword>